<dbReference type="OrthoDB" id="47652at2"/>
<accession>A0A3S1C6X4</accession>
<comment type="similarity">
    <text evidence="1">Belongs to the YggT family.</text>
</comment>
<evidence type="ECO:0000313" key="4">
    <source>
        <dbReference type="Proteomes" id="UP000276103"/>
    </source>
</evidence>
<evidence type="ECO:0000313" key="3">
    <source>
        <dbReference type="EMBL" id="RUS96419.1"/>
    </source>
</evidence>
<comment type="caution">
    <text evidence="3">The sequence shown here is derived from an EMBL/GenBank/DDBJ whole genome shotgun (WGS) entry which is preliminary data.</text>
</comment>
<dbReference type="Proteomes" id="UP000276103">
    <property type="component" value="Unassembled WGS sequence"/>
</dbReference>
<sequence>MYLLFNTLATFVTFYSSLLIIRVLLTWFPQINWYNQPFAALSQITDPYLNLFRSIIPPLGGMDFSPMVAILLLQVLGSGLQAIV</sequence>
<reference evidence="3 4" key="1">
    <citation type="journal article" date="2019" name="Genome Biol. Evol.">
        <title>Day and night: Metabolic profiles and evolutionary relationships of six axenic non-marine cyanobacteria.</title>
        <authorList>
            <person name="Will S.E."/>
            <person name="Henke P."/>
            <person name="Boedeker C."/>
            <person name="Huang S."/>
            <person name="Brinkmann H."/>
            <person name="Rohde M."/>
            <person name="Jarek M."/>
            <person name="Friedl T."/>
            <person name="Seufert S."/>
            <person name="Schumacher M."/>
            <person name="Overmann J."/>
            <person name="Neumann-Schaal M."/>
            <person name="Petersen J."/>
        </authorList>
    </citation>
    <scope>NUCLEOTIDE SEQUENCE [LARGE SCALE GENOMIC DNA]</scope>
    <source>
        <strain evidence="3 4">SAG 1403-4b</strain>
    </source>
</reference>
<feature type="transmembrane region" description="Helical" evidence="2">
    <location>
        <begin position="64"/>
        <end position="83"/>
    </location>
</feature>
<name>A0A3S1C6X4_ANAVA</name>
<evidence type="ECO:0000256" key="1">
    <source>
        <dbReference type="ARBA" id="ARBA00010894"/>
    </source>
</evidence>
<dbReference type="InterPro" id="IPR003425">
    <property type="entry name" value="CCB3/YggT"/>
</dbReference>
<keyword evidence="2" id="KW-1133">Transmembrane helix</keyword>
<evidence type="ECO:0000256" key="2">
    <source>
        <dbReference type="SAM" id="Phobius"/>
    </source>
</evidence>
<organism evidence="3 4">
    <name type="scientific">Trichormus variabilis SAG 1403-4b</name>
    <dbReference type="NCBI Taxonomy" id="447716"/>
    <lineage>
        <taxon>Bacteria</taxon>
        <taxon>Bacillati</taxon>
        <taxon>Cyanobacteriota</taxon>
        <taxon>Cyanophyceae</taxon>
        <taxon>Nostocales</taxon>
        <taxon>Nostocaceae</taxon>
        <taxon>Trichormus</taxon>
    </lineage>
</organism>
<dbReference type="Pfam" id="PF02325">
    <property type="entry name" value="CCB3_YggT"/>
    <property type="match status" value="1"/>
</dbReference>
<keyword evidence="2" id="KW-0472">Membrane</keyword>
<dbReference type="EMBL" id="RSCM01000007">
    <property type="protein sequence ID" value="RUS96419.1"/>
    <property type="molecule type" value="Genomic_DNA"/>
</dbReference>
<protein>
    <submittedName>
        <fullName evidence="3">YggT family protein</fullName>
    </submittedName>
</protein>
<gene>
    <name evidence="3" type="primary">ycf19</name>
    <name evidence="3" type="ORF">DSM107003_25160</name>
</gene>
<dbReference type="PANTHER" id="PTHR33219">
    <property type="entry name" value="YLMG HOMOLOG PROTEIN 2, CHLOROPLASTIC"/>
    <property type="match status" value="1"/>
</dbReference>
<dbReference type="PANTHER" id="PTHR33219:SF14">
    <property type="entry name" value="PROTEIN COFACTOR ASSEMBLY OF COMPLEX C SUBUNIT B CCB3, CHLOROPLASTIC-RELATED"/>
    <property type="match status" value="1"/>
</dbReference>
<dbReference type="AlphaFoldDB" id="A0A3S1C6X4"/>
<keyword evidence="4" id="KW-1185">Reference proteome</keyword>
<dbReference type="RefSeq" id="WP_127054361.1">
    <property type="nucleotide sequence ID" value="NZ_RSCM01000007.1"/>
</dbReference>
<keyword evidence="2" id="KW-0812">Transmembrane</keyword>
<feature type="transmembrane region" description="Helical" evidence="2">
    <location>
        <begin position="7"/>
        <end position="28"/>
    </location>
</feature>
<dbReference type="GO" id="GO:0016020">
    <property type="term" value="C:membrane"/>
    <property type="evidence" value="ECO:0007669"/>
    <property type="project" value="InterPro"/>
</dbReference>
<proteinExistence type="inferred from homology"/>